<dbReference type="EMBL" id="BMYX01000002">
    <property type="protein sequence ID" value="GGY06969.1"/>
    <property type="molecule type" value="Genomic_DNA"/>
</dbReference>
<dbReference type="AlphaFoldDB" id="A0A918NYS5"/>
<keyword evidence="2" id="KW-1185">Reference proteome</keyword>
<proteinExistence type="predicted"/>
<protein>
    <recommendedName>
        <fullName evidence="3">Winged helix DNA-binding protein</fullName>
    </recommendedName>
</protein>
<dbReference type="RefSeq" id="WP_189531233.1">
    <property type="nucleotide sequence ID" value="NZ_BMYX01000002.1"/>
</dbReference>
<dbReference type="InterPro" id="IPR036388">
    <property type="entry name" value="WH-like_DNA-bd_sf"/>
</dbReference>
<evidence type="ECO:0000313" key="2">
    <source>
        <dbReference type="Proteomes" id="UP000645257"/>
    </source>
</evidence>
<gene>
    <name evidence="1" type="ORF">GCM10011289_06920</name>
</gene>
<dbReference type="Gene3D" id="1.10.10.10">
    <property type="entry name" value="Winged helix-like DNA-binding domain superfamily/Winged helix DNA-binding domain"/>
    <property type="match status" value="1"/>
</dbReference>
<dbReference type="SUPFAM" id="SSF46785">
    <property type="entry name" value="Winged helix' DNA-binding domain"/>
    <property type="match status" value="1"/>
</dbReference>
<sequence>MPIAPSDYLTAASRLINDFQELVCADVPLVAISIFFALPPEGAAPRSEIVKQAAKEVSSGAVSRAFSLLAGLDKTRKAESKITPLVEFYPDPKDRRHQLVQLTPKGREVRGEMLDRASRRGVVAC</sequence>
<organism evidence="1 2">
    <name type="scientific">Paludibacterium paludis</name>
    <dbReference type="NCBI Taxonomy" id="1225769"/>
    <lineage>
        <taxon>Bacteria</taxon>
        <taxon>Pseudomonadati</taxon>
        <taxon>Pseudomonadota</taxon>
        <taxon>Betaproteobacteria</taxon>
        <taxon>Neisseriales</taxon>
        <taxon>Chromobacteriaceae</taxon>
        <taxon>Paludibacterium</taxon>
    </lineage>
</organism>
<evidence type="ECO:0008006" key="3">
    <source>
        <dbReference type="Google" id="ProtNLM"/>
    </source>
</evidence>
<evidence type="ECO:0000313" key="1">
    <source>
        <dbReference type="EMBL" id="GGY06969.1"/>
    </source>
</evidence>
<reference evidence="1" key="2">
    <citation type="submission" date="2020-09" db="EMBL/GenBank/DDBJ databases">
        <authorList>
            <person name="Sun Q."/>
            <person name="Kim S."/>
        </authorList>
    </citation>
    <scope>NUCLEOTIDE SEQUENCE</scope>
    <source>
        <strain evidence="1">KCTC 32182</strain>
    </source>
</reference>
<dbReference type="Proteomes" id="UP000645257">
    <property type="component" value="Unassembled WGS sequence"/>
</dbReference>
<name>A0A918NYS5_9NEIS</name>
<dbReference type="InterPro" id="IPR036390">
    <property type="entry name" value="WH_DNA-bd_sf"/>
</dbReference>
<comment type="caution">
    <text evidence="1">The sequence shown here is derived from an EMBL/GenBank/DDBJ whole genome shotgun (WGS) entry which is preliminary data.</text>
</comment>
<accession>A0A918NYS5</accession>
<reference evidence="1" key="1">
    <citation type="journal article" date="2014" name="Int. J. Syst. Evol. Microbiol.">
        <title>Complete genome sequence of Corynebacterium casei LMG S-19264T (=DSM 44701T), isolated from a smear-ripened cheese.</title>
        <authorList>
            <consortium name="US DOE Joint Genome Institute (JGI-PGF)"/>
            <person name="Walter F."/>
            <person name="Albersmeier A."/>
            <person name="Kalinowski J."/>
            <person name="Ruckert C."/>
        </authorList>
    </citation>
    <scope>NUCLEOTIDE SEQUENCE</scope>
    <source>
        <strain evidence="1">KCTC 32182</strain>
    </source>
</reference>